<feature type="compositionally biased region" description="Basic residues" evidence="1">
    <location>
        <begin position="421"/>
        <end position="437"/>
    </location>
</feature>
<protein>
    <submittedName>
        <fullName evidence="3">NAD-dependent epimerase/dehydratase family protein</fullName>
    </submittedName>
</protein>
<dbReference type="Gene3D" id="3.40.50.720">
    <property type="entry name" value="NAD(P)-binding Rossmann-like Domain"/>
    <property type="match status" value="1"/>
</dbReference>
<dbReference type="AlphaFoldDB" id="A0A6B0SPR3"/>
<proteinExistence type="predicted"/>
<feature type="domain" description="NAD-dependent epimerase/dehydratase" evidence="2">
    <location>
        <begin position="23"/>
        <end position="252"/>
    </location>
</feature>
<dbReference type="PANTHER" id="PTHR43245">
    <property type="entry name" value="BIFUNCTIONAL POLYMYXIN RESISTANCE PROTEIN ARNA"/>
    <property type="match status" value="1"/>
</dbReference>
<comment type="caution">
    <text evidence="3">The sequence shown here is derived from an EMBL/GenBank/DDBJ whole genome shotgun (WGS) entry which is preliminary data.</text>
</comment>
<reference evidence="3 4" key="1">
    <citation type="submission" date="2019-12" db="EMBL/GenBank/DDBJ databases">
        <title>Isolation and characterization of three novel carbon monoxide-oxidizing members of Halobacteria from salione crusts and soils.</title>
        <authorList>
            <person name="Myers M.R."/>
            <person name="King G.M."/>
        </authorList>
    </citation>
    <scope>NUCLEOTIDE SEQUENCE [LARGE SCALE GENOMIC DNA]</scope>
    <source>
        <strain evidence="3 4">PCN9</strain>
    </source>
</reference>
<dbReference type="InterPro" id="IPR001509">
    <property type="entry name" value="Epimerase_deHydtase"/>
</dbReference>
<feature type="region of interest" description="Disordered" evidence="1">
    <location>
        <begin position="363"/>
        <end position="392"/>
    </location>
</feature>
<dbReference type="Proteomes" id="UP000471521">
    <property type="component" value="Unassembled WGS sequence"/>
</dbReference>
<sequence length="473" mass="51213">MSLPGAAHLDTPSDQPALSGETVLVTGGAGFVGSHIADALADACDVRVLDDFSTGDREHVPPAASVVEGDVRDADTVAEAMADVDVVFHEAGLVSVPKSVEQPAVSHDANVAATLNVLEAARREDARVVAASSVAVYGTPSEVPIHERAPKEPTSPYGIDKLALDHYTRRYHDLYGLETVALRYFNVYGPRQSGGQYSGVVTAFLEQAQSGQQLTVHGDGTQTRDFVHVSDVVRANLAAATTDHVGRAFNVGTGRSIQIRALATLVRDVTGSPSSVVHTDPRTADVQRSEADVTRARRQLGFESAVRLEEACGTSSSERPQCSDRLQAVRGVWTVRGGFSRRQRLDRRRGVHVEWDDCARSHRPRGGQLRDRQVAGAPRRRHHNRVREGRRPGCGVPLLFGVGLASGPPRAPARLPERPPRPRGARGRRHGHPRPSRGRLPIVQVRRRVRELRLAAGAVDAATRARPRPPRSR</sequence>
<dbReference type="PANTHER" id="PTHR43245:SF13">
    <property type="entry name" value="UDP-D-APIOSE_UDP-D-XYLOSE SYNTHASE 2"/>
    <property type="match status" value="1"/>
</dbReference>
<organism evidence="3 4">
    <name type="scientific">Halobacterium bonnevillei</name>
    <dbReference type="NCBI Taxonomy" id="2692200"/>
    <lineage>
        <taxon>Archaea</taxon>
        <taxon>Methanobacteriati</taxon>
        <taxon>Methanobacteriota</taxon>
        <taxon>Stenosarchaea group</taxon>
        <taxon>Halobacteria</taxon>
        <taxon>Halobacteriales</taxon>
        <taxon>Halobacteriaceae</taxon>
        <taxon>Halobacterium</taxon>
    </lineage>
</organism>
<feature type="region of interest" description="Disordered" evidence="1">
    <location>
        <begin position="271"/>
        <end position="292"/>
    </location>
</feature>
<feature type="region of interest" description="Disordered" evidence="1">
    <location>
        <begin position="405"/>
        <end position="439"/>
    </location>
</feature>
<feature type="compositionally biased region" description="Basic and acidic residues" evidence="1">
    <location>
        <begin position="279"/>
        <end position="292"/>
    </location>
</feature>
<dbReference type="EMBL" id="WUUU01000010">
    <property type="protein sequence ID" value="MXR19619.1"/>
    <property type="molecule type" value="Genomic_DNA"/>
</dbReference>
<dbReference type="SUPFAM" id="SSF51735">
    <property type="entry name" value="NAD(P)-binding Rossmann-fold domains"/>
    <property type="match status" value="1"/>
</dbReference>
<accession>A0A6B0SPR3</accession>
<keyword evidence="4" id="KW-1185">Reference proteome</keyword>
<dbReference type="RefSeq" id="WP_159525201.1">
    <property type="nucleotide sequence ID" value="NZ_WUUU01000010.1"/>
</dbReference>
<evidence type="ECO:0000256" key="1">
    <source>
        <dbReference type="SAM" id="MobiDB-lite"/>
    </source>
</evidence>
<dbReference type="PRINTS" id="PR01713">
    <property type="entry name" value="NUCEPIMERASE"/>
</dbReference>
<name>A0A6B0SPR3_9EURY</name>
<evidence type="ECO:0000313" key="3">
    <source>
        <dbReference type="EMBL" id="MXR19619.1"/>
    </source>
</evidence>
<dbReference type="Gene3D" id="3.90.25.10">
    <property type="entry name" value="UDP-galactose 4-epimerase, domain 1"/>
    <property type="match status" value="1"/>
</dbReference>
<evidence type="ECO:0000259" key="2">
    <source>
        <dbReference type="Pfam" id="PF01370"/>
    </source>
</evidence>
<feature type="region of interest" description="Disordered" evidence="1">
    <location>
        <begin position="1"/>
        <end position="20"/>
    </location>
</feature>
<dbReference type="InterPro" id="IPR036291">
    <property type="entry name" value="NAD(P)-bd_dom_sf"/>
</dbReference>
<gene>
    <name evidence="3" type="ORF">GRX66_02990</name>
</gene>
<dbReference type="OrthoDB" id="4907at2157"/>
<evidence type="ECO:0000313" key="4">
    <source>
        <dbReference type="Proteomes" id="UP000471521"/>
    </source>
</evidence>
<dbReference type="Pfam" id="PF01370">
    <property type="entry name" value="Epimerase"/>
    <property type="match status" value="1"/>
</dbReference>
<dbReference type="InterPro" id="IPR050177">
    <property type="entry name" value="Lipid_A_modif_metabolic_enz"/>
</dbReference>